<name>A0A165F1Y7_9APHY</name>
<reference evidence="1 2" key="1">
    <citation type="journal article" date="2016" name="Mol. Biol. Evol.">
        <title>Comparative Genomics of Early-Diverging Mushroom-Forming Fungi Provides Insights into the Origins of Lignocellulose Decay Capabilities.</title>
        <authorList>
            <person name="Nagy L.G."/>
            <person name="Riley R."/>
            <person name="Tritt A."/>
            <person name="Adam C."/>
            <person name="Daum C."/>
            <person name="Floudas D."/>
            <person name="Sun H."/>
            <person name="Yadav J.S."/>
            <person name="Pangilinan J."/>
            <person name="Larsson K.H."/>
            <person name="Matsuura K."/>
            <person name="Barry K."/>
            <person name="Labutti K."/>
            <person name="Kuo R."/>
            <person name="Ohm R.A."/>
            <person name="Bhattacharya S.S."/>
            <person name="Shirouzu T."/>
            <person name="Yoshinaga Y."/>
            <person name="Martin F.M."/>
            <person name="Grigoriev I.V."/>
            <person name="Hibbett D.S."/>
        </authorList>
    </citation>
    <scope>NUCLEOTIDE SEQUENCE [LARGE SCALE GENOMIC DNA]</scope>
    <source>
        <strain evidence="1 2">93-53</strain>
    </source>
</reference>
<sequence length="61" mass="6876">APQDVLSFSEAVNNEVQTSHTLGPNVRRDPYRVPIIRLQLSRSLPKAFPEMRDEPLAVFGD</sequence>
<accession>A0A165F1Y7</accession>
<dbReference type="OrthoDB" id="3265591at2759"/>
<dbReference type="AlphaFoldDB" id="A0A165F1Y7"/>
<dbReference type="GeneID" id="63820352"/>
<evidence type="ECO:0000313" key="1">
    <source>
        <dbReference type="EMBL" id="KZT08204.1"/>
    </source>
</evidence>
<dbReference type="InParanoid" id="A0A165F1Y7"/>
<dbReference type="STRING" id="1314785.A0A165F1Y7"/>
<gene>
    <name evidence="1" type="ORF">LAESUDRAFT_624797</name>
</gene>
<organism evidence="1 2">
    <name type="scientific">Laetiporus sulphureus 93-53</name>
    <dbReference type="NCBI Taxonomy" id="1314785"/>
    <lineage>
        <taxon>Eukaryota</taxon>
        <taxon>Fungi</taxon>
        <taxon>Dikarya</taxon>
        <taxon>Basidiomycota</taxon>
        <taxon>Agaricomycotina</taxon>
        <taxon>Agaricomycetes</taxon>
        <taxon>Polyporales</taxon>
        <taxon>Laetiporus</taxon>
    </lineage>
</organism>
<dbReference type="EMBL" id="KV427616">
    <property type="protein sequence ID" value="KZT08204.1"/>
    <property type="molecule type" value="Genomic_DNA"/>
</dbReference>
<feature type="non-terminal residue" evidence="1">
    <location>
        <position position="61"/>
    </location>
</feature>
<protein>
    <submittedName>
        <fullName evidence="1">Uncharacterized protein</fullName>
    </submittedName>
</protein>
<keyword evidence="2" id="KW-1185">Reference proteome</keyword>
<dbReference type="Proteomes" id="UP000076871">
    <property type="component" value="Unassembled WGS sequence"/>
</dbReference>
<feature type="non-terminal residue" evidence="1">
    <location>
        <position position="1"/>
    </location>
</feature>
<dbReference type="RefSeq" id="XP_040765944.1">
    <property type="nucleotide sequence ID" value="XM_040903321.1"/>
</dbReference>
<proteinExistence type="predicted"/>
<evidence type="ECO:0000313" key="2">
    <source>
        <dbReference type="Proteomes" id="UP000076871"/>
    </source>
</evidence>